<dbReference type="AlphaFoldDB" id="A0A9P8G0E2"/>
<feature type="non-terminal residue" evidence="2">
    <location>
        <position position="1"/>
    </location>
</feature>
<sequence length="186" mass="21341">MSSAKPEYNWLWCDDNQKVTDWFLSEPDRHEYAFFYSSFINAANRTWLISIDTKPRAKKLPAHELFILDCLCKKPIPAAMLIEALKKYNKYIGGTKGDLKGKGLIKFKDDAPDIRAIRDGEKELYHLIAKYHKKHGDTRFEDTENEDREDAEAAPTEAANKNGKRPITFELAIVGGKKNDEDEDMA</sequence>
<gene>
    <name evidence="2" type="ORF">KCU98_g4436</name>
</gene>
<organism evidence="2 3">
    <name type="scientific">Aureobasidium melanogenum</name>
    <name type="common">Aureobasidium pullulans var. melanogenum</name>
    <dbReference type="NCBI Taxonomy" id="46634"/>
    <lineage>
        <taxon>Eukaryota</taxon>
        <taxon>Fungi</taxon>
        <taxon>Dikarya</taxon>
        <taxon>Ascomycota</taxon>
        <taxon>Pezizomycotina</taxon>
        <taxon>Dothideomycetes</taxon>
        <taxon>Dothideomycetidae</taxon>
        <taxon>Dothideales</taxon>
        <taxon>Saccotheciaceae</taxon>
        <taxon>Aureobasidium</taxon>
    </lineage>
</organism>
<proteinExistence type="predicted"/>
<comment type="caution">
    <text evidence="2">The sequence shown here is derived from an EMBL/GenBank/DDBJ whole genome shotgun (WGS) entry which is preliminary data.</text>
</comment>
<reference evidence="2" key="1">
    <citation type="journal article" date="2021" name="J Fungi (Basel)">
        <title>Virulence traits and population genomics of the black yeast Aureobasidium melanogenum.</title>
        <authorList>
            <person name="Cernosa A."/>
            <person name="Sun X."/>
            <person name="Gostincar C."/>
            <person name="Fang C."/>
            <person name="Gunde-Cimerman N."/>
            <person name="Song Z."/>
        </authorList>
    </citation>
    <scope>NUCLEOTIDE SEQUENCE</scope>
    <source>
        <strain evidence="2">EXF-9298</strain>
    </source>
</reference>
<evidence type="ECO:0000313" key="3">
    <source>
        <dbReference type="Proteomes" id="UP000729357"/>
    </source>
</evidence>
<evidence type="ECO:0000313" key="2">
    <source>
        <dbReference type="EMBL" id="KAG9985853.1"/>
    </source>
</evidence>
<protein>
    <submittedName>
        <fullName evidence="2">Uncharacterized protein</fullName>
    </submittedName>
</protein>
<name>A0A9P8G0E2_AURME</name>
<dbReference type="Proteomes" id="UP000729357">
    <property type="component" value="Unassembled WGS sequence"/>
</dbReference>
<dbReference type="EMBL" id="JAHFXS010000356">
    <property type="protein sequence ID" value="KAG9985853.1"/>
    <property type="molecule type" value="Genomic_DNA"/>
</dbReference>
<evidence type="ECO:0000256" key="1">
    <source>
        <dbReference type="SAM" id="MobiDB-lite"/>
    </source>
</evidence>
<keyword evidence="3" id="KW-1185">Reference proteome</keyword>
<feature type="region of interest" description="Disordered" evidence="1">
    <location>
        <begin position="138"/>
        <end position="164"/>
    </location>
</feature>
<reference evidence="2" key="2">
    <citation type="submission" date="2021-08" db="EMBL/GenBank/DDBJ databases">
        <authorList>
            <person name="Gostincar C."/>
            <person name="Sun X."/>
            <person name="Song Z."/>
            <person name="Gunde-Cimerman N."/>
        </authorList>
    </citation>
    <scope>NUCLEOTIDE SEQUENCE</scope>
    <source>
        <strain evidence="2">EXF-9298</strain>
    </source>
</reference>
<feature type="compositionally biased region" description="Acidic residues" evidence="1">
    <location>
        <begin position="143"/>
        <end position="152"/>
    </location>
</feature>
<accession>A0A9P8G0E2</accession>